<dbReference type="RefSeq" id="WP_166272699.1">
    <property type="nucleotide sequence ID" value="NZ_CP048029.1"/>
</dbReference>
<dbReference type="GO" id="GO:0016740">
    <property type="term" value="F:transferase activity"/>
    <property type="evidence" value="ECO:0007669"/>
    <property type="project" value="UniProtKB-KW"/>
</dbReference>
<comment type="similarity">
    <text evidence="1 3">Belongs to the gamma-glutamylcyclotransferase family.</text>
</comment>
<protein>
    <recommendedName>
        <fullName evidence="3">Gamma-glutamylcyclotransferase family protein</fullName>
    </recommendedName>
</protein>
<dbReference type="CDD" id="cd06661">
    <property type="entry name" value="GGCT_like"/>
    <property type="match status" value="1"/>
</dbReference>
<keyword evidence="5" id="KW-0808">Transferase</keyword>
<dbReference type="InterPro" id="IPR039126">
    <property type="entry name" value="GGACT"/>
</dbReference>
<evidence type="ECO:0000256" key="3">
    <source>
        <dbReference type="RuleBase" id="RU367036"/>
    </source>
</evidence>
<dbReference type="SUPFAM" id="SSF110857">
    <property type="entry name" value="Gamma-glutamyl cyclotransferase-like"/>
    <property type="match status" value="1"/>
</dbReference>
<dbReference type="PANTHER" id="PTHR12510">
    <property type="entry name" value="TROPONIN C-AKIN-1 PROTEIN"/>
    <property type="match status" value="1"/>
</dbReference>
<sequence>MPQRVFVYGTLLPGECNHHLLAGAVHLGPYRTSPGFTLILLDHYPGLIRGGHHAVTGEVYLVNRLILKRLDRLEGYPSEYDRRQLATPYGKAWVYLYRGPSEGRMVIRSGDWRAFVAAWQRRRHSQRLPSSEEFPCLKKVVSPLRSGSAKAF</sequence>
<dbReference type="InterPro" id="IPR009288">
    <property type="entry name" value="AIG2-like_dom"/>
</dbReference>
<feature type="domain" description="Gamma-glutamylcyclotransferase AIG2-like" evidence="4">
    <location>
        <begin position="5"/>
        <end position="113"/>
    </location>
</feature>
<evidence type="ECO:0000313" key="5">
    <source>
        <dbReference type="EMBL" id="QIK39234.1"/>
    </source>
</evidence>
<name>A0A6G7VGW6_9GAMM</name>
<evidence type="ECO:0000256" key="1">
    <source>
        <dbReference type="ARBA" id="ARBA00008861"/>
    </source>
</evidence>
<dbReference type="Gene3D" id="3.10.490.10">
    <property type="entry name" value="Gamma-glutamyl cyclotransferase-like"/>
    <property type="match status" value="1"/>
</dbReference>
<dbReference type="EMBL" id="CP048029">
    <property type="protein sequence ID" value="QIK39234.1"/>
    <property type="molecule type" value="Genomic_DNA"/>
</dbReference>
<keyword evidence="6" id="KW-1185">Reference proteome</keyword>
<dbReference type="AlphaFoldDB" id="A0A6G7VGW6"/>
<dbReference type="InterPro" id="IPR036568">
    <property type="entry name" value="GGCT-like_sf"/>
</dbReference>
<evidence type="ECO:0000256" key="2">
    <source>
        <dbReference type="PIRSR" id="PIRSR639126-1"/>
    </source>
</evidence>
<dbReference type="Proteomes" id="UP000502699">
    <property type="component" value="Chromosome"/>
</dbReference>
<reference evidence="6" key="1">
    <citation type="submission" date="2020-01" db="EMBL/GenBank/DDBJ databases">
        <title>Caldichromatium gen. nov., sp. nov., a thermophilic purple sulfur bacterium member of the family Chromatiaceae isolated from Nakabusa hot spring, Japan.</title>
        <authorList>
            <person name="Saini M.K."/>
            <person name="Hanada S."/>
            <person name="Tank M."/>
        </authorList>
    </citation>
    <scope>NUCLEOTIDE SEQUENCE [LARGE SCALE GENOMIC DNA]</scope>
    <source>
        <strain evidence="6">No.7</strain>
    </source>
</reference>
<dbReference type="KEGG" id="cjap:GWK36_12195"/>
<dbReference type="Pfam" id="PF06094">
    <property type="entry name" value="GGACT"/>
    <property type="match status" value="1"/>
</dbReference>
<organism evidence="5 6">
    <name type="scientific">Caldichromatium japonicum</name>
    <dbReference type="NCBI Taxonomy" id="2699430"/>
    <lineage>
        <taxon>Bacteria</taxon>
        <taxon>Pseudomonadati</taxon>
        <taxon>Pseudomonadota</taxon>
        <taxon>Gammaproteobacteria</taxon>
        <taxon>Chromatiales</taxon>
        <taxon>Chromatiaceae</taxon>
        <taxon>Caldichromatium</taxon>
    </lineage>
</organism>
<evidence type="ECO:0000313" key="6">
    <source>
        <dbReference type="Proteomes" id="UP000502699"/>
    </source>
</evidence>
<gene>
    <name evidence="5" type="ORF">GWK36_12195</name>
</gene>
<dbReference type="GO" id="GO:0061929">
    <property type="term" value="F:gamma-glutamylaminecyclotransferase activity"/>
    <property type="evidence" value="ECO:0007669"/>
    <property type="project" value="InterPro"/>
</dbReference>
<dbReference type="InterPro" id="IPR013024">
    <property type="entry name" value="GGCT-like"/>
</dbReference>
<dbReference type="PANTHER" id="PTHR12510:SF4">
    <property type="entry name" value="GAMMA-GLUTAMYLAMINECYCLOTRANSFERASE"/>
    <property type="match status" value="1"/>
</dbReference>
<feature type="active site" description="Proton acceptor" evidence="2">
    <location>
        <position position="74"/>
    </location>
</feature>
<accession>A0A6G7VGW6</accession>
<proteinExistence type="inferred from homology"/>
<evidence type="ECO:0000259" key="4">
    <source>
        <dbReference type="Pfam" id="PF06094"/>
    </source>
</evidence>
<dbReference type="GO" id="GO:0005829">
    <property type="term" value="C:cytosol"/>
    <property type="evidence" value="ECO:0007669"/>
    <property type="project" value="TreeGrafter"/>
</dbReference>